<dbReference type="Pfam" id="PF14216">
    <property type="entry name" value="DUF4326"/>
    <property type="match status" value="1"/>
</dbReference>
<reference evidence="2 3" key="1">
    <citation type="journal article" date="2018" name="Front. Microbiol.">
        <title>Jumbo Bacteriophages Are Represented Within an Increasing Diversity of Environmental Viruses Infecting the Emerging Phytopathogen, Dickeya solani.</title>
        <authorList>
            <person name="Day A.W."/>
            <person name="Ahn J."/>
            <person name="Salmond G.P.C."/>
        </authorList>
    </citation>
    <scope>NUCLEOTIDE SEQUENCE [LARGE SCALE GENOMIC DNA]</scope>
</reference>
<organism evidence="2 3">
    <name type="scientific">Dickeya phage vB_DsoM_JA29</name>
    <dbReference type="NCBI Taxonomy" id="2283031"/>
    <lineage>
        <taxon>Viruses</taxon>
        <taxon>Duplodnaviria</taxon>
        <taxon>Heunggongvirae</taxon>
        <taxon>Uroviricota</taxon>
        <taxon>Caudoviricetes</taxon>
        <taxon>Salmondvirus</taxon>
        <taxon>Salmondvirus JA29</taxon>
    </lineage>
</organism>
<dbReference type="Proteomes" id="UP000263326">
    <property type="component" value="Segment"/>
</dbReference>
<name>A0A384ZX22_9CAUD</name>
<evidence type="ECO:0000313" key="2">
    <source>
        <dbReference type="EMBL" id="AXG66786.1"/>
    </source>
</evidence>
<proteinExistence type="predicted"/>
<dbReference type="EMBL" id="MH460461">
    <property type="protein sequence ID" value="AXG66786.1"/>
    <property type="molecule type" value="Genomic_DNA"/>
</dbReference>
<feature type="domain" description="DUF4326" evidence="1">
    <location>
        <begin position="6"/>
        <end position="81"/>
    </location>
</feature>
<dbReference type="InterPro" id="IPR025475">
    <property type="entry name" value="DUF4326"/>
</dbReference>
<gene>
    <name evidence="2" type="ORF">JA29_060</name>
</gene>
<keyword evidence="3" id="KW-1185">Reference proteome</keyword>
<evidence type="ECO:0000313" key="3">
    <source>
        <dbReference type="Proteomes" id="UP000263326"/>
    </source>
</evidence>
<protein>
    <recommendedName>
        <fullName evidence="1">DUF4326 domain-containing protein</fullName>
    </recommendedName>
</protein>
<evidence type="ECO:0000259" key="1">
    <source>
        <dbReference type="Pfam" id="PF14216"/>
    </source>
</evidence>
<accession>A0A384ZX22</accession>
<sequence length="113" mass="13553">MRNGNTNFDIRIDRQSKWGNRHYMNDDSPAERDRVCDEHEKELWEKIHAGDISLSELEELYGKRLGCWCKPKRCHGDALAEAAEWAHRLMVILRRLRRKKNAKRKRIKKQKVL</sequence>